<dbReference type="InterPro" id="IPR017941">
    <property type="entry name" value="Rieske_2Fe-2S"/>
</dbReference>
<dbReference type="GO" id="GO:0051537">
    <property type="term" value="F:2 iron, 2 sulfur cluster binding"/>
    <property type="evidence" value="ECO:0007669"/>
    <property type="project" value="UniProtKB-KW"/>
</dbReference>
<keyword evidence="4" id="KW-0411">Iron-sulfur</keyword>
<dbReference type="OrthoDB" id="9769355at2"/>
<dbReference type="Pfam" id="PF02627">
    <property type="entry name" value="CMD"/>
    <property type="match status" value="1"/>
</dbReference>
<keyword evidence="2" id="KW-0479">Metal-binding</keyword>
<dbReference type="Gene3D" id="2.102.10.10">
    <property type="entry name" value="Rieske [2Fe-2S] iron-sulphur domain"/>
    <property type="match status" value="1"/>
</dbReference>
<dbReference type="AlphaFoldDB" id="A0A4P6UNR0"/>
<dbReference type="PROSITE" id="PS51296">
    <property type="entry name" value="RIESKE"/>
    <property type="match status" value="1"/>
</dbReference>
<organism evidence="6 7">
    <name type="scientific">Hylemonella gracilis</name>
    <dbReference type="NCBI Taxonomy" id="80880"/>
    <lineage>
        <taxon>Bacteria</taxon>
        <taxon>Pseudomonadati</taxon>
        <taxon>Pseudomonadota</taxon>
        <taxon>Betaproteobacteria</taxon>
        <taxon>Burkholderiales</taxon>
        <taxon>Comamonadaceae</taxon>
        <taxon>Hylemonella</taxon>
    </lineage>
</organism>
<evidence type="ECO:0000259" key="5">
    <source>
        <dbReference type="PROSITE" id="PS51296"/>
    </source>
</evidence>
<protein>
    <submittedName>
        <fullName evidence="6">Carboxymuconolactone decarboxylase</fullName>
    </submittedName>
</protein>
<dbReference type="InterPro" id="IPR036922">
    <property type="entry name" value="Rieske_2Fe-2S_sf"/>
</dbReference>
<dbReference type="GO" id="GO:0046872">
    <property type="term" value="F:metal ion binding"/>
    <property type="evidence" value="ECO:0007669"/>
    <property type="project" value="UniProtKB-KW"/>
</dbReference>
<dbReference type="SUPFAM" id="SSF69118">
    <property type="entry name" value="AhpD-like"/>
    <property type="match status" value="1"/>
</dbReference>
<keyword evidence="3" id="KW-0408">Iron</keyword>
<evidence type="ECO:0000256" key="3">
    <source>
        <dbReference type="ARBA" id="ARBA00023004"/>
    </source>
</evidence>
<evidence type="ECO:0000256" key="1">
    <source>
        <dbReference type="ARBA" id="ARBA00022714"/>
    </source>
</evidence>
<gene>
    <name evidence="6" type="ORF">DW355_15245</name>
</gene>
<dbReference type="Proteomes" id="UP000292939">
    <property type="component" value="Chromosome"/>
</dbReference>
<evidence type="ECO:0000313" key="7">
    <source>
        <dbReference type="Proteomes" id="UP000292939"/>
    </source>
</evidence>
<evidence type="ECO:0000256" key="4">
    <source>
        <dbReference type="ARBA" id="ARBA00023014"/>
    </source>
</evidence>
<evidence type="ECO:0000313" key="6">
    <source>
        <dbReference type="EMBL" id="QBK05900.1"/>
    </source>
</evidence>
<dbReference type="GO" id="GO:0051920">
    <property type="term" value="F:peroxiredoxin activity"/>
    <property type="evidence" value="ECO:0007669"/>
    <property type="project" value="InterPro"/>
</dbReference>
<accession>A0A4P6UNR0</accession>
<dbReference type="SUPFAM" id="SSF50022">
    <property type="entry name" value="ISP domain"/>
    <property type="match status" value="1"/>
</dbReference>
<dbReference type="KEGG" id="hgr:DW355_15245"/>
<sequence length="238" mass="26447">MSAALDYLVQARPEAMTHYFSFLKDAGKHLDPKTRNLISVITKVHAQTERGLKQYLKRALREGCSAAEVIDALLMAFPALGLTKIVWATDVILSMNLPEFTLEALQGGKAPGRKSPDTSDEAAPRWREALALDEVPDGEVRRVDCDGRGLFIYRGKQEGGETVRVYDSLCPHNATNIPELALERSRKAGQAGEKSLTLTCPKHEWQFDVQSGDCIKKGDTPLTRLDSKVEAGRVWVRW</sequence>
<dbReference type="InterPro" id="IPR029032">
    <property type="entry name" value="AhpD-like"/>
</dbReference>
<reference evidence="6 7" key="1">
    <citation type="submission" date="2018-07" db="EMBL/GenBank/DDBJ databases">
        <title>Exploring interactions and the metabolic potential of the ultra-small soil bacteria Hylemonella gracilis.</title>
        <authorList>
            <person name="Tyc O."/>
            <person name="Kulkarni P."/>
            <person name="Gawehns F."/>
            <person name="Hundscheid M."/>
            <person name="Zweers H."/>
            <person name="Garbeva P."/>
        </authorList>
    </citation>
    <scope>NUCLEOTIDE SEQUENCE [LARGE SCALE GENOMIC DNA]</scope>
    <source>
        <strain evidence="6 7">NS1</strain>
    </source>
</reference>
<feature type="domain" description="Rieske" evidence="5">
    <location>
        <begin position="127"/>
        <end position="236"/>
    </location>
</feature>
<dbReference type="InterPro" id="IPR003779">
    <property type="entry name" value="CMD-like"/>
</dbReference>
<dbReference type="Pfam" id="PF00355">
    <property type="entry name" value="Rieske"/>
    <property type="match status" value="1"/>
</dbReference>
<dbReference type="EMBL" id="CP031395">
    <property type="protein sequence ID" value="QBK05900.1"/>
    <property type="molecule type" value="Genomic_DNA"/>
</dbReference>
<evidence type="ECO:0000256" key="2">
    <source>
        <dbReference type="ARBA" id="ARBA00022723"/>
    </source>
</evidence>
<proteinExistence type="predicted"/>
<dbReference type="RefSeq" id="WP_131281343.1">
    <property type="nucleotide sequence ID" value="NZ_CP031395.1"/>
</dbReference>
<dbReference type="Gene3D" id="1.20.1290.10">
    <property type="entry name" value="AhpD-like"/>
    <property type="match status" value="1"/>
</dbReference>
<name>A0A4P6UNR0_9BURK</name>
<keyword evidence="1" id="KW-0001">2Fe-2S</keyword>